<reference key="2">
    <citation type="submission" date="2011-04" db="EMBL/GenBank/DDBJ databases">
        <title>Complete sequence of chromosome of Haliscomenobacter hydrossis DSM 1100.</title>
        <authorList>
            <consortium name="US DOE Joint Genome Institute (JGI-PGF)"/>
            <person name="Lucas S."/>
            <person name="Han J."/>
            <person name="Lapidus A."/>
            <person name="Bruce D."/>
            <person name="Goodwin L."/>
            <person name="Pitluck S."/>
            <person name="Peters L."/>
            <person name="Kyrpides N."/>
            <person name="Mavromatis K."/>
            <person name="Ivanova N."/>
            <person name="Ovchinnikova G."/>
            <person name="Pagani I."/>
            <person name="Daligault H."/>
            <person name="Detter J.C."/>
            <person name="Han C."/>
            <person name="Land M."/>
            <person name="Hauser L."/>
            <person name="Markowitz V."/>
            <person name="Cheng J.-F."/>
            <person name="Hugenholtz P."/>
            <person name="Woyke T."/>
            <person name="Wu D."/>
            <person name="Verbarg S."/>
            <person name="Frueling A."/>
            <person name="Brambilla E."/>
            <person name="Klenk H.-P."/>
            <person name="Eisen J.A."/>
        </authorList>
    </citation>
    <scope>NUCLEOTIDE SEQUENCE</scope>
    <source>
        <strain>DSM 1100</strain>
    </source>
</reference>
<accession>F4L0I8</accession>
<evidence type="ECO:0000259" key="1">
    <source>
        <dbReference type="Pfam" id="PF12867"/>
    </source>
</evidence>
<gene>
    <name evidence="2" type="ordered locus">Halhy_0591</name>
</gene>
<dbReference type="InterPro" id="IPR024775">
    <property type="entry name" value="DinB-like"/>
</dbReference>
<dbReference type="HOGENOM" id="CLU_104166_0_0_10"/>
<dbReference type="OrthoDB" id="954225at2"/>
<dbReference type="RefSeq" id="WP_013763064.1">
    <property type="nucleotide sequence ID" value="NC_015510.1"/>
</dbReference>
<dbReference type="EMBL" id="CP002691">
    <property type="protein sequence ID" value="AEE48500.1"/>
    <property type="molecule type" value="Genomic_DNA"/>
</dbReference>
<feature type="domain" description="DinB-like" evidence="1">
    <location>
        <begin position="10"/>
        <end position="165"/>
    </location>
</feature>
<name>F4L0I8_HALH1</name>
<protein>
    <recommendedName>
        <fullName evidence="1">DinB-like domain-containing protein</fullName>
    </recommendedName>
</protein>
<dbReference type="AlphaFoldDB" id="F4L0I8"/>
<dbReference type="Gene3D" id="1.20.120.450">
    <property type="entry name" value="dinb family like domain"/>
    <property type="match status" value="1"/>
</dbReference>
<evidence type="ECO:0000313" key="2">
    <source>
        <dbReference type="EMBL" id="AEE48500.1"/>
    </source>
</evidence>
<dbReference type="Pfam" id="PF12867">
    <property type="entry name" value="DinB_2"/>
    <property type="match status" value="1"/>
</dbReference>
<dbReference type="eggNOG" id="COG2318">
    <property type="taxonomic scope" value="Bacteria"/>
</dbReference>
<organism evidence="2 3">
    <name type="scientific">Haliscomenobacter hydrossis (strain ATCC 27775 / DSM 1100 / LMG 10767 / O)</name>
    <dbReference type="NCBI Taxonomy" id="760192"/>
    <lineage>
        <taxon>Bacteria</taxon>
        <taxon>Pseudomonadati</taxon>
        <taxon>Bacteroidota</taxon>
        <taxon>Saprospiria</taxon>
        <taxon>Saprospirales</taxon>
        <taxon>Haliscomenobacteraceae</taxon>
        <taxon>Haliscomenobacter</taxon>
    </lineage>
</organism>
<dbReference type="SUPFAM" id="SSF109854">
    <property type="entry name" value="DinB/YfiT-like putative metalloenzymes"/>
    <property type="match status" value="1"/>
</dbReference>
<sequence>MNNLIEASQALEASFAAVAALFERVDEAKINHKPTEKWSFGEEMVHLTMSTNGTGMLLSSPDERLMPSDHPSRTYDEIVAEYLEKLALNPTIGQAIADKAPKHYTVEELQANFSAAAQATLQSLTRWDESKSDQWMVWKHPLLGKMTAREMVYFTAYHTRHHLATLTVKAAN</sequence>
<proteinExistence type="predicted"/>
<dbReference type="InterPro" id="IPR034660">
    <property type="entry name" value="DinB/YfiT-like"/>
</dbReference>
<evidence type="ECO:0000313" key="3">
    <source>
        <dbReference type="Proteomes" id="UP000008461"/>
    </source>
</evidence>
<dbReference type="STRING" id="760192.Halhy_0591"/>
<reference evidence="2 3" key="1">
    <citation type="journal article" date="2011" name="Stand. Genomic Sci.">
        <title>Complete genome sequence of Haliscomenobacter hydrossis type strain (O).</title>
        <authorList>
            <consortium name="US DOE Joint Genome Institute (JGI-PGF)"/>
            <person name="Daligault H."/>
            <person name="Lapidus A."/>
            <person name="Zeytun A."/>
            <person name="Nolan M."/>
            <person name="Lucas S."/>
            <person name="Del Rio T.G."/>
            <person name="Tice H."/>
            <person name="Cheng J.F."/>
            <person name="Tapia R."/>
            <person name="Han C."/>
            <person name="Goodwin L."/>
            <person name="Pitluck S."/>
            <person name="Liolios K."/>
            <person name="Pagani I."/>
            <person name="Ivanova N."/>
            <person name="Huntemann M."/>
            <person name="Mavromatis K."/>
            <person name="Mikhailova N."/>
            <person name="Pati A."/>
            <person name="Chen A."/>
            <person name="Palaniappan K."/>
            <person name="Land M."/>
            <person name="Hauser L."/>
            <person name="Brambilla E.M."/>
            <person name="Rohde M."/>
            <person name="Verbarg S."/>
            <person name="Goker M."/>
            <person name="Bristow J."/>
            <person name="Eisen J.A."/>
            <person name="Markowitz V."/>
            <person name="Hugenholtz P."/>
            <person name="Kyrpides N.C."/>
            <person name="Klenk H.P."/>
            <person name="Woyke T."/>
        </authorList>
    </citation>
    <scope>NUCLEOTIDE SEQUENCE [LARGE SCALE GENOMIC DNA]</scope>
    <source>
        <strain evidence="3">ATCC 27775 / DSM 1100 / LMG 10767 / O</strain>
    </source>
</reference>
<dbReference type="Proteomes" id="UP000008461">
    <property type="component" value="Chromosome"/>
</dbReference>
<keyword evidence="3" id="KW-1185">Reference proteome</keyword>
<dbReference type="KEGG" id="hhy:Halhy_0591"/>